<sequence length="61" mass="6913">MKESGRGEAEEGGQGGRVGMLGGQRRGRPSHRHISSHNLHPLHFRKFSQHETQKEREIKAN</sequence>
<feature type="compositionally biased region" description="Gly residues" evidence="1">
    <location>
        <begin position="12"/>
        <end position="24"/>
    </location>
</feature>
<feature type="compositionally biased region" description="Basic residues" evidence="1">
    <location>
        <begin position="25"/>
        <end position="47"/>
    </location>
</feature>
<keyword evidence="3" id="KW-1185">Reference proteome</keyword>
<dbReference type="EMBL" id="VSRR010000653">
    <property type="protein sequence ID" value="MPC18162.1"/>
    <property type="molecule type" value="Genomic_DNA"/>
</dbReference>
<protein>
    <submittedName>
        <fullName evidence="2">Uncharacterized protein</fullName>
    </submittedName>
</protein>
<evidence type="ECO:0000313" key="2">
    <source>
        <dbReference type="EMBL" id="MPC18162.1"/>
    </source>
</evidence>
<evidence type="ECO:0000256" key="1">
    <source>
        <dbReference type="SAM" id="MobiDB-lite"/>
    </source>
</evidence>
<gene>
    <name evidence="2" type="ORF">E2C01_011038</name>
</gene>
<name>A0A5B7DA75_PORTR</name>
<dbReference type="Proteomes" id="UP000324222">
    <property type="component" value="Unassembled WGS sequence"/>
</dbReference>
<proteinExistence type="predicted"/>
<reference evidence="2 3" key="1">
    <citation type="submission" date="2019-05" db="EMBL/GenBank/DDBJ databases">
        <title>Another draft genome of Portunus trituberculatus and its Hox gene families provides insights of decapod evolution.</title>
        <authorList>
            <person name="Jeong J.-H."/>
            <person name="Song I."/>
            <person name="Kim S."/>
            <person name="Choi T."/>
            <person name="Kim D."/>
            <person name="Ryu S."/>
            <person name="Kim W."/>
        </authorList>
    </citation>
    <scope>NUCLEOTIDE SEQUENCE [LARGE SCALE GENOMIC DNA]</scope>
    <source>
        <tissue evidence="2">Muscle</tissue>
    </source>
</reference>
<feature type="compositionally biased region" description="Basic and acidic residues" evidence="1">
    <location>
        <begin position="48"/>
        <end position="61"/>
    </location>
</feature>
<dbReference type="AlphaFoldDB" id="A0A5B7DA75"/>
<comment type="caution">
    <text evidence="2">The sequence shown here is derived from an EMBL/GenBank/DDBJ whole genome shotgun (WGS) entry which is preliminary data.</text>
</comment>
<evidence type="ECO:0000313" key="3">
    <source>
        <dbReference type="Proteomes" id="UP000324222"/>
    </source>
</evidence>
<accession>A0A5B7DA75</accession>
<organism evidence="2 3">
    <name type="scientific">Portunus trituberculatus</name>
    <name type="common">Swimming crab</name>
    <name type="synonym">Neptunus trituberculatus</name>
    <dbReference type="NCBI Taxonomy" id="210409"/>
    <lineage>
        <taxon>Eukaryota</taxon>
        <taxon>Metazoa</taxon>
        <taxon>Ecdysozoa</taxon>
        <taxon>Arthropoda</taxon>
        <taxon>Crustacea</taxon>
        <taxon>Multicrustacea</taxon>
        <taxon>Malacostraca</taxon>
        <taxon>Eumalacostraca</taxon>
        <taxon>Eucarida</taxon>
        <taxon>Decapoda</taxon>
        <taxon>Pleocyemata</taxon>
        <taxon>Brachyura</taxon>
        <taxon>Eubrachyura</taxon>
        <taxon>Portunoidea</taxon>
        <taxon>Portunidae</taxon>
        <taxon>Portuninae</taxon>
        <taxon>Portunus</taxon>
    </lineage>
</organism>
<feature type="region of interest" description="Disordered" evidence="1">
    <location>
        <begin position="1"/>
        <end position="61"/>
    </location>
</feature>